<dbReference type="SUPFAM" id="SSF109854">
    <property type="entry name" value="DinB/YfiT-like putative metalloenzymes"/>
    <property type="match status" value="1"/>
</dbReference>
<name>A0ABV1VM89_9ACTN</name>
<feature type="domain" description="Mycothiol-dependent maleylpyruvate isomerase metal-binding" evidence="2">
    <location>
        <begin position="7"/>
        <end position="144"/>
    </location>
</feature>
<dbReference type="Pfam" id="PF07398">
    <property type="entry name" value="MDMPI_C"/>
    <property type="match status" value="1"/>
</dbReference>
<dbReference type="Gene3D" id="1.20.120.450">
    <property type="entry name" value="dinb family like domain"/>
    <property type="match status" value="1"/>
</dbReference>
<evidence type="ECO:0000313" key="3">
    <source>
        <dbReference type="EMBL" id="MER6907620.1"/>
    </source>
</evidence>
<proteinExistence type="predicted"/>
<dbReference type="Pfam" id="PF11716">
    <property type="entry name" value="MDMPI_N"/>
    <property type="match status" value="1"/>
</dbReference>
<dbReference type="EMBL" id="JBEPCV010000034">
    <property type="protein sequence ID" value="MER6907620.1"/>
    <property type="molecule type" value="Genomic_DNA"/>
</dbReference>
<organism evidence="3 4">
    <name type="scientific">Streptomyces flaveolus</name>
    <dbReference type="NCBI Taxonomy" id="67297"/>
    <lineage>
        <taxon>Bacteria</taxon>
        <taxon>Bacillati</taxon>
        <taxon>Actinomycetota</taxon>
        <taxon>Actinomycetes</taxon>
        <taxon>Kitasatosporales</taxon>
        <taxon>Streptomycetaceae</taxon>
        <taxon>Streptomyces</taxon>
    </lineage>
</organism>
<reference evidence="3 4" key="1">
    <citation type="submission" date="2024-06" db="EMBL/GenBank/DDBJ databases">
        <title>The Natural Products Discovery Center: Release of the First 8490 Sequenced Strains for Exploring Actinobacteria Biosynthetic Diversity.</title>
        <authorList>
            <person name="Kalkreuter E."/>
            <person name="Kautsar S.A."/>
            <person name="Yang D."/>
            <person name="Bader C.D."/>
            <person name="Teijaro C.N."/>
            <person name="Fluegel L."/>
            <person name="Davis C.M."/>
            <person name="Simpson J.R."/>
            <person name="Lauterbach L."/>
            <person name="Steele A.D."/>
            <person name="Gui C."/>
            <person name="Meng S."/>
            <person name="Li G."/>
            <person name="Viehrig K."/>
            <person name="Ye F."/>
            <person name="Su P."/>
            <person name="Kiefer A.F."/>
            <person name="Nichols A."/>
            <person name="Cepeda A.J."/>
            <person name="Yan W."/>
            <person name="Fan B."/>
            <person name="Jiang Y."/>
            <person name="Adhikari A."/>
            <person name="Zheng C.-J."/>
            <person name="Schuster L."/>
            <person name="Cowan T.M."/>
            <person name="Smanski M.J."/>
            <person name="Chevrette M.G."/>
            <person name="De Carvalho L.P.S."/>
            <person name="Shen B."/>
        </authorList>
    </citation>
    <scope>NUCLEOTIDE SEQUENCE [LARGE SCALE GENOMIC DNA]</scope>
    <source>
        <strain evidence="3 4">NPDC000632</strain>
    </source>
</reference>
<keyword evidence="4" id="KW-1185">Reference proteome</keyword>
<sequence>MVAALVEEWSAIGDLLSGATDAQWQFPSPCPGWSVRDLASHIIGAEVAAAWESDRTAAMDSALTALAQPACPDSNDGWVRMLRTAHPQEVLRRLRAVIRIREAQLRSLTDEQAARQVPTLAGLRSYARYLQIRVFDCWMHEQDMREALGCSGHDDGAPAELTVDEITETIGYLVAKRAHVPDGTTVVFDLRGPVERRIVVEVSGGRGRVVPPPPGPVTVTIQTSSNTLSRVCGGRVTIEEALRSVTLSGDRRLGTEIVAALPYTP</sequence>
<protein>
    <submittedName>
        <fullName evidence="3">Maleylpyruvate isomerase family mycothiol-dependent enzyme</fullName>
    </submittedName>
</protein>
<dbReference type="SUPFAM" id="SSF55718">
    <property type="entry name" value="SCP-like"/>
    <property type="match status" value="1"/>
</dbReference>
<evidence type="ECO:0000259" key="2">
    <source>
        <dbReference type="Pfam" id="PF11716"/>
    </source>
</evidence>
<gene>
    <name evidence="3" type="ORF">ABT322_28625</name>
</gene>
<feature type="domain" description="MDMPI C-terminal" evidence="1">
    <location>
        <begin position="160"/>
        <end position="253"/>
    </location>
</feature>
<evidence type="ECO:0000313" key="4">
    <source>
        <dbReference type="Proteomes" id="UP001490330"/>
    </source>
</evidence>
<evidence type="ECO:0000259" key="1">
    <source>
        <dbReference type="Pfam" id="PF07398"/>
    </source>
</evidence>
<dbReference type="InterPro" id="IPR017517">
    <property type="entry name" value="Maleyloyr_isom"/>
</dbReference>
<dbReference type="NCBIfam" id="TIGR03083">
    <property type="entry name" value="maleylpyruvate isomerase family mycothiol-dependent enzyme"/>
    <property type="match status" value="1"/>
</dbReference>
<keyword evidence="3" id="KW-0413">Isomerase</keyword>
<dbReference type="InterPro" id="IPR034660">
    <property type="entry name" value="DinB/YfiT-like"/>
</dbReference>
<comment type="caution">
    <text evidence="3">The sequence shown here is derived from an EMBL/GenBank/DDBJ whole genome shotgun (WGS) entry which is preliminary data.</text>
</comment>
<accession>A0ABV1VM89</accession>
<dbReference type="InterPro" id="IPR010872">
    <property type="entry name" value="MDMPI_C-term_domain"/>
</dbReference>
<dbReference type="InterPro" id="IPR036527">
    <property type="entry name" value="SCP2_sterol-bd_dom_sf"/>
</dbReference>
<dbReference type="Proteomes" id="UP001490330">
    <property type="component" value="Unassembled WGS sequence"/>
</dbReference>
<dbReference type="InterPro" id="IPR024344">
    <property type="entry name" value="MDMPI_metal-binding"/>
</dbReference>
<dbReference type="GO" id="GO:0016853">
    <property type="term" value="F:isomerase activity"/>
    <property type="evidence" value="ECO:0007669"/>
    <property type="project" value="UniProtKB-KW"/>
</dbReference>
<dbReference type="RefSeq" id="WP_350724052.1">
    <property type="nucleotide sequence ID" value="NZ_JBEPCO010000050.1"/>
</dbReference>